<dbReference type="GO" id="GO:0007165">
    <property type="term" value="P:signal transduction"/>
    <property type="evidence" value="ECO:0007669"/>
    <property type="project" value="UniProtKB-KW"/>
</dbReference>
<keyword evidence="4" id="KW-0145">Chemotaxis</keyword>
<organism evidence="12 13">
    <name type="scientific">Chitinivorax tropicus</name>
    <dbReference type="NCBI Taxonomy" id="714531"/>
    <lineage>
        <taxon>Bacteria</taxon>
        <taxon>Pseudomonadati</taxon>
        <taxon>Pseudomonadota</taxon>
        <taxon>Betaproteobacteria</taxon>
        <taxon>Chitinivorax</taxon>
    </lineage>
</organism>
<comment type="subcellular location">
    <subcellularLocation>
        <location evidence="1">Cell membrane</location>
        <topology evidence="1">Multi-pass membrane protein</topology>
    </subcellularLocation>
</comment>
<accession>A0A840MSW0</accession>
<evidence type="ECO:0000313" key="12">
    <source>
        <dbReference type="EMBL" id="MBB5019363.1"/>
    </source>
</evidence>
<dbReference type="InterPro" id="IPR004089">
    <property type="entry name" value="MCPsignal_dom"/>
</dbReference>
<evidence type="ECO:0000256" key="1">
    <source>
        <dbReference type="ARBA" id="ARBA00004651"/>
    </source>
</evidence>
<dbReference type="SUPFAM" id="SSF58104">
    <property type="entry name" value="Methyl-accepting chemotaxis protein (MCP) signaling domain"/>
    <property type="match status" value="1"/>
</dbReference>
<keyword evidence="13" id="KW-1185">Reference proteome</keyword>
<evidence type="ECO:0000256" key="8">
    <source>
        <dbReference type="ARBA" id="ARBA00023224"/>
    </source>
</evidence>
<dbReference type="GO" id="GO:0005886">
    <property type="term" value="C:plasma membrane"/>
    <property type="evidence" value="ECO:0007669"/>
    <property type="project" value="UniProtKB-SubCell"/>
</dbReference>
<keyword evidence="6 10" id="KW-1133">Transmembrane helix</keyword>
<feature type="transmembrane region" description="Helical" evidence="10">
    <location>
        <begin position="31"/>
        <end position="49"/>
    </location>
</feature>
<dbReference type="AlphaFoldDB" id="A0A840MSW0"/>
<evidence type="ECO:0000256" key="2">
    <source>
        <dbReference type="ARBA" id="ARBA00022475"/>
    </source>
</evidence>
<evidence type="ECO:0000259" key="11">
    <source>
        <dbReference type="PROSITE" id="PS50111"/>
    </source>
</evidence>
<dbReference type="EMBL" id="JACHHY010000016">
    <property type="protein sequence ID" value="MBB5019363.1"/>
    <property type="molecule type" value="Genomic_DNA"/>
</dbReference>
<evidence type="ECO:0000256" key="9">
    <source>
        <dbReference type="PROSITE-ProRule" id="PRU00284"/>
    </source>
</evidence>
<evidence type="ECO:0000256" key="7">
    <source>
        <dbReference type="ARBA" id="ARBA00023136"/>
    </source>
</evidence>
<evidence type="ECO:0000256" key="10">
    <source>
        <dbReference type="SAM" id="Phobius"/>
    </source>
</evidence>
<keyword evidence="7 10" id="KW-0472">Membrane</keyword>
<comment type="caution">
    <text evidence="12">The sequence shown here is derived from an EMBL/GenBank/DDBJ whole genome shotgun (WGS) entry which is preliminary data.</text>
</comment>
<proteinExistence type="predicted"/>
<keyword evidence="3" id="KW-0488">Methylation</keyword>
<keyword evidence="8 9" id="KW-0807">Transducer</keyword>
<dbReference type="PANTHER" id="PTHR32089">
    <property type="entry name" value="METHYL-ACCEPTING CHEMOTAXIS PROTEIN MCPB"/>
    <property type="match status" value="1"/>
</dbReference>
<sequence>MVSVPRLFMSVLLFSGLSAGLGWWLEGVGLLISVLMTGGIAFSAKSFLLNHSGAQPVEHAQQRDLLPNQINELIQKLGELGNNCAKQGDLAGQEMSRLASLISDAGVQLISVFHEMNGVSSRQQQLTRDLLDTNDRTRQQSKTADNSEGVNFSAFLSEVGTTLKSFVTQITETSKMAVSLVDQMDEIWKMVEQVGGILGEIEGIARQTNFLALNAAIEAARAGEAGRGFVVVADEVRNLSVRTAGFSHQIREQMDRMHKAVSNAEASMTKIASNDMTGSLRAQQHVFYMMEVIKQINEQNDAMARELADTAAQFDILVGKAVTNLQFQDLAGQLLGHAQIHVEHLLEPVKHLQGVPNMSLPMVIEEVDKAAQLSDERHMELSTTKLSPVAQVSMDSGSVELF</sequence>
<reference evidence="12 13" key="1">
    <citation type="submission" date="2020-08" db="EMBL/GenBank/DDBJ databases">
        <title>Genomic Encyclopedia of Type Strains, Phase IV (KMG-IV): sequencing the most valuable type-strain genomes for metagenomic binning, comparative biology and taxonomic classification.</title>
        <authorList>
            <person name="Goeker M."/>
        </authorList>
    </citation>
    <scope>NUCLEOTIDE SEQUENCE [LARGE SCALE GENOMIC DNA]</scope>
    <source>
        <strain evidence="12 13">DSM 27165</strain>
    </source>
</reference>
<keyword evidence="2" id="KW-1003">Cell membrane</keyword>
<dbReference type="Pfam" id="PF00015">
    <property type="entry name" value="MCPsignal"/>
    <property type="match status" value="1"/>
</dbReference>
<dbReference type="GO" id="GO:0006935">
    <property type="term" value="P:chemotaxis"/>
    <property type="evidence" value="ECO:0007669"/>
    <property type="project" value="UniProtKB-KW"/>
</dbReference>
<evidence type="ECO:0000313" key="13">
    <source>
        <dbReference type="Proteomes" id="UP000575898"/>
    </source>
</evidence>
<dbReference type="Gene3D" id="1.10.287.950">
    <property type="entry name" value="Methyl-accepting chemotaxis protein"/>
    <property type="match status" value="1"/>
</dbReference>
<feature type="domain" description="Methyl-accepting transducer" evidence="11">
    <location>
        <begin position="115"/>
        <end position="313"/>
    </location>
</feature>
<dbReference type="Proteomes" id="UP000575898">
    <property type="component" value="Unassembled WGS sequence"/>
</dbReference>
<dbReference type="PROSITE" id="PS50111">
    <property type="entry name" value="CHEMOTAXIS_TRANSDUC_2"/>
    <property type="match status" value="1"/>
</dbReference>
<dbReference type="SMART" id="SM00283">
    <property type="entry name" value="MA"/>
    <property type="match status" value="1"/>
</dbReference>
<name>A0A840MSW0_9PROT</name>
<keyword evidence="5 10" id="KW-0812">Transmembrane</keyword>
<gene>
    <name evidence="12" type="ORF">HNQ59_002664</name>
</gene>
<evidence type="ECO:0000256" key="4">
    <source>
        <dbReference type="ARBA" id="ARBA00022500"/>
    </source>
</evidence>
<protein>
    <submittedName>
        <fullName evidence="12">Methyl-accepting chemotaxis protein</fullName>
    </submittedName>
</protein>
<evidence type="ECO:0000256" key="5">
    <source>
        <dbReference type="ARBA" id="ARBA00022692"/>
    </source>
</evidence>
<dbReference type="PANTHER" id="PTHR32089:SF39">
    <property type="entry name" value="METHYL-ACCEPTING CHEMOTAXIS PROTEIN HLYB"/>
    <property type="match status" value="1"/>
</dbReference>
<evidence type="ECO:0000256" key="3">
    <source>
        <dbReference type="ARBA" id="ARBA00022481"/>
    </source>
</evidence>
<evidence type="ECO:0000256" key="6">
    <source>
        <dbReference type="ARBA" id="ARBA00022989"/>
    </source>
</evidence>